<dbReference type="AlphaFoldDB" id="A0A3N4JAI4"/>
<sequence>MSANFAVIPLKRRPRVVKQVGSKMQFSACQWVFAVLVPVPVESTGRCIVTGSDPDQEEEEGGREVGERIVCKPGLPQLCAARNMTTTASPAVNPPLPSSSSVIPSFPPFLALPGSPHPLFFF</sequence>
<dbReference type="EMBL" id="ML120427">
    <property type="protein sequence ID" value="RPA95289.1"/>
    <property type="molecule type" value="Genomic_DNA"/>
</dbReference>
<evidence type="ECO:0000313" key="1">
    <source>
        <dbReference type="EMBL" id="RPA95289.1"/>
    </source>
</evidence>
<name>A0A3N4JAI4_9PEZI</name>
<dbReference type="Proteomes" id="UP000276215">
    <property type="component" value="Unassembled WGS sequence"/>
</dbReference>
<organism evidence="1 2">
    <name type="scientific">Choiromyces venosus 120613-1</name>
    <dbReference type="NCBI Taxonomy" id="1336337"/>
    <lineage>
        <taxon>Eukaryota</taxon>
        <taxon>Fungi</taxon>
        <taxon>Dikarya</taxon>
        <taxon>Ascomycota</taxon>
        <taxon>Pezizomycotina</taxon>
        <taxon>Pezizomycetes</taxon>
        <taxon>Pezizales</taxon>
        <taxon>Tuberaceae</taxon>
        <taxon>Choiromyces</taxon>
    </lineage>
</organism>
<reference evidence="1 2" key="1">
    <citation type="journal article" date="2018" name="Nat. Ecol. Evol.">
        <title>Pezizomycetes genomes reveal the molecular basis of ectomycorrhizal truffle lifestyle.</title>
        <authorList>
            <person name="Murat C."/>
            <person name="Payen T."/>
            <person name="Noel B."/>
            <person name="Kuo A."/>
            <person name="Morin E."/>
            <person name="Chen J."/>
            <person name="Kohler A."/>
            <person name="Krizsan K."/>
            <person name="Balestrini R."/>
            <person name="Da Silva C."/>
            <person name="Montanini B."/>
            <person name="Hainaut M."/>
            <person name="Levati E."/>
            <person name="Barry K.W."/>
            <person name="Belfiori B."/>
            <person name="Cichocki N."/>
            <person name="Clum A."/>
            <person name="Dockter R.B."/>
            <person name="Fauchery L."/>
            <person name="Guy J."/>
            <person name="Iotti M."/>
            <person name="Le Tacon F."/>
            <person name="Lindquist E.A."/>
            <person name="Lipzen A."/>
            <person name="Malagnac F."/>
            <person name="Mello A."/>
            <person name="Molinier V."/>
            <person name="Miyauchi S."/>
            <person name="Poulain J."/>
            <person name="Riccioni C."/>
            <person name="Rubini A."/>
            <person name="Sitrit Y."/>
            <person name="Splivallo R."/>
            <person name="Traeger S."/>
            <person name="Wang M."/>
            <person name="Zifcakova L."/>
            <person name="Wipf D."/>
            <person name="Zambonelli A."/>
            <person name="Paolocci F."/>
            <person name="Nowrousian M."/>
            <person name="Ottonello S."/>
            <person name="Baldrian P."/>
            <person name="Spatafora J.W."/>
            <person name="Henrissat B."/>
            <person name="Nagy L.G."/>
            <person name="Aury J.M."/>
            <person name="Wincker P."/>
            <person name="Grigoriev I.V."/>
            <person name="Bonfante P."/>
            <person name="Martin F.M."/>
        </authorList>
    </citation>
    <scope>NUCLEOTIDE SEQUENCE [LARGE SCALE GENOMIC DNA]</scope>
    <source>
        <strain evidence="1 2">120613-1</strain>
    </source>
</reference>
<proteinExistence type="predicted"/>
<evidence type="ECO:0000313" key="2">
    <source>
        <dbReference type="Proteomes" id="UP000276215"/>
    </source>
</evidence>
<gene>
    <name evidence="1" type="ORF">L873DRAFT_1812960</name>
</gene>
<protein>
    <submittedName>
        <fullName evidence="1">Uncharacterized protein</fullName>
    </submittedName>
</protein>
<keyword evidence="2" id="KW-1185">Reference proteome</keyword>
<accession>A0A3N4JAI4</accession>